<sequence length="526" mass="58344">MNTTSEEIREDGKQRRKSIGTLSSMNGGHGGGLTVSGGKTRRFSMGIPSSRKSIGEEGNIVPNYLRASTGSCHDFCKYGKKHEQSKSSIPIKFKRSTAVNKEKVITTTVAPIERKKAIKPFQDPKIQTPLELTKKDVSISLTSKTTQVLKRVMSANGKPKDKEVKLGQRSTSLVKRSPGSNASNGEVVKKKDTIRIVKKTGITPKAVKKDVVKGTPVESKSPKVSSLSRATSLKVIKHKSVKKVSPLKDQNIVQKIEVKQIETESEAKSGNIEFDYIHETVGIVDAPSFPSLELMNDPVSINGLEKDSMITQSVYESSKLEDDSSMAEVLEKPQSFSEVEENLLIAPPVSESSQSYYDDEVLEDESDFTDEETESDSDNEKVNSTENNKISRKGRMVISEDKDDEGVKLRFRRGKILDLQSENNGPRRLKFRKGKVMEGNEERPHVSRRSFEKKYEKETNNDSISNNGHENVVLKHQGDQGRKDAQGLFNNVIEETASKLVESRKSKVKALVGAFETVISLQDGKP</sequence>
<accession>A0A9R1VQS7</accession>
<evidence type="ECO:0000313" key="3">
    <source>
        <dbReference type="EMBL" id="KAJ0209759.1"/>
    </source>
</evidence>
<evidence type="ECO:0000313" key="4">
    <source>
        <dbReference type="Proteomes" id="UP000235145"/>
    </source>
</evidence>
<dbReference type="OrthoDB" id="766386at2759"/>
<feature type="compositionally biased region" description="Acidic residues" evidence="1">
    <location>
        <begin position="357"/>
        <end position="377"/>
    </location>
</feature>
<feature type="compositionally biased region" description="Basic and acidic residues" evidence="1">
    <location>
        <begin position="1"/>
        <end position="13"/>
    </location>
</feature>
<feature type="region of interest" description="Disordered" evidence="1">
    <location>
        <begin position="345"/>
        <end position="397"/>
    </location>
</feature>
<feature type="compositionally biased region" description="Basic and acidic residues" evidence="1">
    <location>
        <begin position="435"/>
        <end position="460"/>
    </location>
</feature>
<dbReference type="EMBL" id="NBSK02000004">
    <property type="protein sequence ID" value="KAJ0209759.1"/>
    <property type="molecule type" value="Genomic_DNA"/>
</dbReference>
<dbReference type="Proteomes" id="UP000235145">
    <property type="component" value="Unassembled WGS sequence"/>
</dbReference>
<dbReference type="SMART" id="SM01054">
    <property type="entry name" value="CaM_binding"/>
    <property type="match status" value="1"/>
</dbReference>
<comment type="caution">
    <text evidence="3">The sequence shown here is derived from an EMBL/GenBank/DDBJ whole genome shotgun (WGS) entry which is preliminary data.</text>
</comment>
<dbReference type="Gramene" id="rna-gnl|WGS:NBSK|LSAT_4X170321_mrna">
    <property type="protein sequence ID" value="cds-PLY96443.1"/>
    <property type="gene ID" value="gene-LSAT_4X170321"/>
</dbReference>
<protein>
    <recommendedName>
        <fullName evidence="2">Calmodulin-binding domain-containing protein</fullName>
    </recommendedName>
</protein>
<keyword evidence="4" id="KW-1185">Reference proteome</keyword>
<organism evidence="3 4">
    <name type="scientific">Lactuca sativa</name>
    <name type="common">Garden lettuce</name>
    <dbReference type="NCBI Taxonomy" id="4236"/>
    <lineage>
        <taxon>Eukaryota</taxon>
        <taxon>Viridiplantae</taxon>
        <taxon>Streptophyta</taxon>
        <taxon>Embryophyta</taxon>
        <taxon>Tracheophyta</taxon>
        <taxon>Spermatophyta</taxon>
        <taxon>Magnoliopsida</taxon>
        <taxon>eudicotyledons</taxon>
        <taxon>Gunneridae</taxon>
        <taxon>Pentapetalae</taxon>
        <taxon>asterids</taxon>
        <taxon>campanulids</taxon>
        <taxon>Asterales</taxon>
        <taxon>Asteraceae</taxon>
        <taxon>Cichorioideae</taxon>
        <taxon>Cichorieae</taxon>
        <taxon>Lactucinae</taxon>
        <taxon>Lactuca</taxon>
    </lineage>
</organism>
<name>A0A9R1VQS7_LACSA</name>
<dbReference type="Pfam" id="PF07839">
    <property type="entry name" value="CaM_binding"/>
    <property type="match status" value="1"/>
</dbReference>
<feature type="domain" description="Calmodulin-binding" evidence="2">
    <location>
        <begin position="405"/>
        <end position="520"/>
    </location>
</feature>
<dbReference type="PANTHER" id="PTHR33349">
    <property type="entry name" value="EMB|CAB62594.1"/>
    <property type="match status" value="1"/>
</dbReference>
<proteinExistence type="predicted"/>
<evidence type="ECO:0000259" key="2">
    <source>
        <dbReference type="SMART" id="SM01054"/>
    </source>
</evidence>
<reference evidence="3 4" key="1">
    <citation type="journal article" date="2017" name="Nat. Commun.">
        <title>Genome assembly with in vitro proximity ligation data and whole-genome triplication in lettuce.</title>
        <authorList>
            <person name="Reyes-Chin-Wo S."/>
            <person name="Wang Z."/>
            <person name="Yang X."/>
            <person name="Kozik A."/>
            <person name="Arikit S."/>
            <person name="Song C."/>
            <person name="Xia L."/>
            <person name="Froenicke L."/>
            <person name="Lavelle D.O."/>
            <person name="Truco M.J."/>
            <person name="Xia R."/>
            <person name="Zhu S."/>
            <person name="Xu C."/>
            <person name="Xu H."/>
            <person name="Xu X."/>
            <person name="Cox K."/>
            <person name="Korf I."/>
            <person name="Meyers B.C."/>
            <person name="Michelmore R.W."/>
        </authorList>
    </citation>
    <scope>NUCLEOTIDE SEQUENCE [LARGE SCALE GENOMIC DNA]</scope>
    <source>
        <strain evidence="4">cv. Salinas</strain>
        <tissue evidence="3">Seedlings</tissue>
    </source>
</reference>
<dbReference type="PANTHER" id="PTHR33349:SF1">
    <property type="entry name" value="EMB|CAB62594.1"/>
    <property type="match status" value="1"/>
</dbReference>
<evidence type="ECO:0000256" key="1">
    <source>
        <dbReference type="SAM" id="MobiDB-lite"/>
    </source>
</evidence>
<dbReference type="AlphaFoldDB" id="A0A9R1VQS7"/>
<gene>
    <name evidence="3" type="ORF">LSAT_V11C400222210</name>
</gene>
<feature type="compositionally biased region" description="Basic and acidic residues" evidence="1">
    <location>
        <begin position="472"/>
        <end position="483"/>
    </location>
</feature>
<dbReference type="GO" id="GO:0005516">
    <property type="term" value="F:calmodulin binding"/>
    <property type="evidence" value="ECO:0007669"/>
    <property type="project" value="InterPro"/>
</dbReference>
<feature type="region of interest" description="Disordered" evidence="1">
    <location>
        <begin position="1"/>
        <end position="56"/>
    </location>
</feature>
<feature type="region of interest" description="Disordered" evidence="1">
    <location>
        <begin position="418"/>
        <end position="483"/>
    </location>
</feature>
<dbReference type="InterPro" id="IPR012417">
    <property type="entry name" value="CaM-bd_dom_pln"/>
</dbReference>